<dbReference type="CDD" id="cd19100">
    <property type="entry name" value="AKR_unchar"/>
    <property type="match status" value="1"/>
</dbReference>
<evidence type="ECO:0000256" key="3">
    <source>
        <dbReference type="ARBA" id="ARBA00023014"/>
    </source>
</evidence>
<name>A0A4Q1RH33_9FIRM</name>
<dbReference type="Pfam" id="PF00248">
    <property type="entry name" value="Aldo_ket_red"/>
    <property type="match status" value="1"/>
</dbReference>
<dbReference type="AlphaFoldDB" id="A0A4Q1RH33"/>
<sequence length="335" mass="37552">MEYRTLGKTGLKVSRMGFGGIPIQKIDEEGTRKLLQDMVKRGINYIDSARGYTVSEQYIGYGMEGIRDQFVLATKSMARTKEAMAADIETSLRNFRTDYIDLYQVHNPSMEQLNQVIGEGGALEALLEAKNAGKIGHIGITAHSTEVFERALTLDWVETIMFPYNIVEQQGAELIRRCGEKNIGFIDMKPLAGGAIEDGALALRYVCSNPDVTITIPGMAEIRELEENQKACENQEPLTKEEEEKIQAVRDQLGTDFCRRCNYCAPCSVGIQIPSVFLFAGYLQRYDLEQWARDRYSTLKVKASACIGCGKCEPRCPYHLPIREKLKICAADFGE</sequence>
<dbReference type="PROSITE" id="PS51379">
    <property type="entry name" value="4FE4S_FER_2"/>
    <property type="match status" value="1"/>
</dbReference>
<evidence type="ECO:0000259" key="4">
    <source>
        <dbReference type="PROSITE" id="PS51379"/>
    </source>
</evidence>
<organism evidence="5 6">
    <name type="scientific">Blautia faecicola</name>
    <dbReference type="NCBI Taxonomy" id="2509240"/>
    <lineage>
        <taxon>Bacteria</taxon>
        <taxon>Bacillati</taxon>
        <taxon>Bacillota</taxon>
        <taxon>Clostridia</taxon>
        <taxon>Lachnospirales</taxon>
        <taxon>Lachnospiraceae</taxon>
        <taxon>Blautia</taxon>
    </lineage>
</organism>
<dbReference type="RefSeq" id="WP_129257463.1">
    <property type="nucleotide sequence ID" value="NZ_SDKC01000001.1"/>
</dbReference>
<protein>
    <submittedName>
        <fullName evidence="5">Aldo/keto reductase</fullName>
    </submittedName>
</protein>
<dbReference type="InterPro" id="IPR017896">
    <property type="entry name" value="4Fe4S_Fe-S-bd"/>
</dbReference>
<reference evidence="5 6" key="1">
    <citation type="submission" date="2019-01" db="EMBL/GenBank/DDBJ databases">
        <title>Blautia sp. nov. KGMB01111 isolated human feces.</title>
        <authorList>
            <person name="Park J.-E."/>
            <person name="Kim J.-S."/>
            <person name="Park S.-H."/>
        </authorList>
    </citation>
    <scope>NUCLEOTIDE SEQUENCE [LARGE SCALE GENOMIC DNA]</scope>
    <source>
        <strain evidence="5 6">KGMB01111</strain>
    </source>
</reference>
<gene>
    <name evidence="5" type="ORF">ETP43_06580</name>
</gene>
<dbReference type="InterPro" id="IPR023210">
    <property type="entry name" value="NADP_OxRdtase_dom"/>
</dbReference>
<feature type="domain" description="4Fe-4S ferredoxin-type" evidence="4">
    <location>
        <begin position="297"/>
        <end position="326"/>
    </location>
</feature>
<dbReference type="InterPro" id="IPR017900">
    <property type="entry name" value="4Fe4S_Fe_S_CS"/>
</dbReference>
<dbReference type="PANTHER" id="PTHR43312">
    <property type="entry name" value="D-THREO-ALDOSE 1-DEHYDROGENASE"/>
    <property type="match status" value="1"/>
</dbReference>
<dbReference type="Proteomes" id="UP000290106">
    <property type="component" value="Unassembled WGS sequence"/>
</dbReference>
<evidence type="ECO:0000313" key="6">
    <source>
        <dbReference type="Proteomes" id="UP000290106"/>
    </source>
</evidence>
<keyword evidence="1" id="KW-0479">Metal-binding</keyword>
<evidence type="ECO:0000256" key="1">
    <source>
        <dbReference type="ARBA" id="ARBA00022723"/>
    </source>
</evidence>
<keyword evidence="6" id="KW-1185">Reference proteome</keyword>
<keyword evidence="3" id="KW-0411">Iron-sulfur</keyword>
<evidence type="ECO:0000313" key="5">
    <source>
        <dbReference type="EMBL" id="RXS74919.1"/>
    </source>
</evidence>
<evidence type="ECO:0000256" key="2">
    <source>
        <dbReference type="ARBA" id="ARBA00023004"/>
    </source>
</evidence>
<dbReference type="GO" id="GO:0051536">
    <property type="term" value="F:iron-sulfur cluster binding"/>
    <property type="evidence" value="ECO:0007669"/>
    <property type="project" value="UniProtKB-KW"/>
</dbReference>
<keyword evidence="2" id="KW-0408">Iron</keyword>
<proteinExistence type="predicted"/>
<dbReference type="PROSITE" id="PS00198">
    <property type="entry name" value="4FE4S_FER_1"/>
    <property type="match status" value="1"/>
</dbReference>
<dbReference type="Gene3D" id="3.20.20.100">
    <property type="entry name" value="NADP-dependent oxidoreductase domain"/>
    <property type="match status" value="1"/>
</dbReference>
<dbReference type="SUPFAM" id="SSF51430">
    <property type="entry name" value="NAD(P)-linked oxidoreductase"/>
    <property type="match status" value="1"/>
</dbReference>
<comment type="caution">
    <text evidence="5">The sequence shown here is derived from an EMBL/GenBank/DDBJ whole genome shotgun (WGS) entry which is preliminary data.</text>
</comment>
<dbReference type="SUPFAM" id="SSF46548">
    <property type="entry name" value="alpha-helical ferredoxin"/>
    <property type="match status" value="1"/>
</dbReference>
<dbReference type="EMBL" id="SDKC01000001">
    <property type="protein sequence ID" value="RXS74919.1"/>
    <property type="molecule type" value="Genomic_DNA"/>
</dbReference>
<dbReference type="GO" id="GO:0046872">
    <property type="term" value="F:metal ion binding"/>
    <property type="evidence" value="ECO:0007669"/>
    <property type="project" value="UniProtKB-KW"/>
</dbReference>
<dbReference type="InterPro" id="IPR053135">
    <property type="entry name" value="AKR2_Oxidoreductase"/>
</dbReference>
<dbReference type="PANTHER" id="PTHR43312:SF1">
    <property type="entry name" value="NADP-DEPENDENT OXIDOREDUCTASE DOMAIN-CONTAINING PROTEIN"/>
    <property type="match status" value="1"/>
</dbReference>
<accession>A0A4Q1RH33</accession>
<dbReference type="Pfam" id="PF13534">
    <property type="entry name" value="Fer4_17"/>
    <property type="match status" value="1"/>
</dbReference>
<dbReference type="OrthoDB" id="9773828at2"/>
<dbReference type="InterPro" id="IPR036812">
    <property type="entry name" value="NAD(P)_OxRdtase_dom_sf"/>
</dbReference>